<dbReference type="InterPro" id="IPR010548">
    <property type="entry name" value="BNIP3"/>
</dbReference>
<gene>
    <name evidence="22" type="primary">adra2a_1</name>
    <name evidence="22" type="ORF">EYF80_007973</name>
</gene>
<evidence type="ECO:0000256" key="14">
    <source>
        <dbReference type="ARBA" id="ARBA00023170"/>
    </source>
</evidence>
<dbReference type="GO" id="GO:0004938">
    <property type="term" value="F:alpha2-adrenergic receptor activity"/>
    <property type="evidence" value="ECO:0007669"/>
    <property type="project" value="TreeGrafter"/>
</dbReference>
<dbReference type="InterPro" id="IPR000276">
    <property type="entry name" value="GPCR_Rhodpsn"/>
</dbReference>
<dbReference type="GO" id="GO:0043065">
    <property type="term" value="P:positive regulation of apoptotic process"/>
    <property type="evidence" value="ECO:0007669"/>
    <property type="project" value="InterPro"/>
</dbReference>
<keyword evidence="9 18" id="KW-0297">G-protein coupled receptor</keyword>
<feature type="compositionally biased region" description="Basic and acidic residues" evidence="19">
    <location>
        <begin position="209"/>
        <end position="239"/>
    </location>
</feature>
<keyword evidence="14 18" id="KW-0675">Receptor</keyword>
<dbReference type="GO" id="GO:0005886">
    <property type="term" value="C:plasma membrane"/>
    <property type="evidence" value="ECO:0007669"/>
    <property type="project" value="UniProtKB-SubCell"/>
</dbReference>
<evidence type="ECO:0000256" key="18">
    <source>
        <dbReference type="RuleBase" id="RU000688"/>
    </source>
</evidence>
<evidence type="ECO:0000256" key="12">
    <source>
        <dbReference type="ARBA" id="ARBA00023139"/>
    </source>
</evidence>
<dbReference type="PROSITE" id="PS00237">
    <property type="entry name" value="G_PROTEIN_RECEP_F1_1"/>
    <property type="match status" value="1"/>
</dbReference>
<dbReference type="Proteomes" id="UP000314294">
    <property type="component" value="Unassembled WGS sequence"/>
</dbReference>
<evidence type="ECO:0000256" key="13">
    <source>
        <dbReference type="ARBA" id="ARBA00023157"/>
    </source>
</evidence>
<feature type="transmembrane region" description="Helical" evidence="20">
    <location>
        <begin position="133"/>
        <end position="154"/>
    </location>
</feature>
<evidence type="ECO:0000313" key="22">
    <source>
        <dbReference type="EMBL" id="TNN81844.1"/>
    </source>
</evidence>
<keyword evidence="6 18" id="KW-0812">Transmembrane</keyword>
<dbReference type="SUPFAM" id="SSF81321">
    <property type="entry name" value="Family A G protein-coupled receptor-like"/>
    <property type="match status" value="1"/>
</dbReference>
<evidence type="ECO:0000256" key="16">
    <source>
        <dbReference type="ARBA" id="ARBA00023224"/>
    </source>
</evidence>
<keyword evidence="8 20" id="KW-1133">Transmembrane helix</keyword>
<sequence length="518" mass="58377">MQLSPTFQPSFATAAAEPLGPEEPSVGCELCPSASSVDGDCTYDYDVKAAEGRQLQRGAVNHILVATSVMPFSLANELMGNWYFGKVWCEIYLALDVLFCTSSIVHLCAISLDRYWSVSQAIEYNQRRTPRRIKRTLVIVWALAAIISFPPLITMKKDEGKEDSPKCKISEEKWYIIFSSTASFFAPCLIMIMVYVRIYQIAKKRTRAHPGERQRECRSPEDAKCGSDPLERKGGRDIDGLDVEEDPSSSDGNETILCSVKKRRDVQTNKVAQEKAGETAPKPEVQPCVRVSKWTGRQYRERRFTFVLAVVMGVSIGDVYKLLALKEAARIKDQNRLHPADRDCRSWVELHYSGSQRTSHHGSQEQIPTSAQDGDVEKMLLDAQHESGRSSSRGSSPCNSPLRAQTPLLLWRGSENSSQSDEDFQERRREVENAMKKNADWIWDWSSRPENNPPKEFLLKYPKRPTSLSIRNTSVMKKGGVLSADFLKLFLPSLIISHILAVGLGMYIGKRLTSHNTY</sequence>
<dbReference type="PANTHER" id="PTHR24248">
    <property type="entry name" value="ADRENERGIC RECEPTOR-RELATED G-PROTEIN COUPLED RECEPTOR"/>
    <property type="match status" value="1"/>
</dbReference>
<dbReference type="Pfam" id="PF06553">
    <property type="entry name" value="BNIP3"/>
    <property type="match status" value="1"/>
</dbReference>
<feature type="transmembrane region" description="Helical" evidence="20">
    <location>
        <begin position="486"/>
        <end position="508"/>
    </location>
</feature>
<evidence type="ECO:0000256" key="19">
    <source>
        <dbReference type="SAM" id="MobiDB-lite"/>
    </source>
</evidence>
<keyword evidence="5" id="KW-1003">Cell membrane</keyword>
<dbReference type="AlphaFoldDB" id="A0A4Z2IWB4"/>
<keyword evidence="17" id="KW-0449">Lipoprotein</keyword>
<keyword evidence="16 18" id="KW-0807">Transducer</keyword>
<reference evidence="22 23" key="1">
    <citation type="submission" date="2019-03" db="EMBL/GenBank/DDBJ databases">
        <title>First draft genome of Liparis tanakae, snailfish: a comprehensive survey of snailfish specific genes.</title>
        <authorList>
            <person name="Kim W."/>
            <person name="Song I."/>
            <person name="Jeong J.-H."/>
            <person name="Kim D."/>
            <person name="Kim S."/>
            <person name="Ryu S."/>
            <person name="Song J.Y."/>
            <person name="Lee S.K."/>
        </authorList>
    </citation>
    <scope>NUCLEOTIDE SEQUENCE [LARGE SCALE GENOMIC DNA]</scope>
    <source>
        <tissue evidence="22">Muscle</tissue>
    </source>
</reference>
<evidence type="ECO:0000256" key="2">
    <source>
        <dbReference type="ARBA" id="ARBA00004325"/>
    </source>
</evidence>
<dbReference type="PROSITE" id="PS50262">
    <property type="entry name" value="G_PROTEIN_RECEP_F1_2"/>
    <property type="match status" value="1"/>
</dbReference>
<keyword evidence="7" id="KW-0053">Apoptosis</keyword>
<dbReference type="OrthoDB" id="5857140at2759"/>
<keyword evidence="13" id="KW-1015">Disulfide bond</keyword>
<keyword evidence="15" id="KW-0325">Glycoprotein</keyword>
<feature type="transmembrane region" description="Helical" evidence="20">
    <location>
        <begin position="174"/>
        <end position="196"/>
    </location>
</feature>
<evidence type="ECO:0000256" key="15">
    <source>
        <dbReference type="ARBA" id="ARBA00023180"/>
    </source>
</evidence>
<dbReference type="PANTHER" id="PTHR24248:SF24">
    <property type="entry name" value="ALPHA-2A ADRENERGIC RECEPTOR"/>
    <property type="match status" value="1"/>
</dbReference>
<evidence type="ECO:0000259" key="21">
    <source>
        <dbReference type="PROSITE" id="PS50262"/>
    </source>
</evidence>
<dbReference type="Gene3D" id="1.20.1070.10">
    <property type="entry name" value="Rhodopsin 7-helix transmembrane proteins"/>
    <property type="match status" value="1"/>
</dbReference>
<dbReference type="Gene3D" id="6.10.250.1020">
    <property type="match status" value="1"/>
</dbReference>
<evidence type="ECO:0000256" key="6">
    <source>
        <dbReference type="ARBA" id="ARBA00022692"/>
    </source>
</evidence>
<keyword evidence="10" id="KW-0496">Mitochondrion</keyword>
<comment type="subcellular location">
    <subcellularLocation>
        <location evidence="3">Cell membrane</location>
        <topology evidence="3">Multi-pass membrane protein</topology>
    </subcellularLocation>
    <subcellularLocation>
        <location evidence="1">Membrane</location>
        <topology evidence="1">Single-pass membrane protein</topology>
    </subcellularLocation>
    <subcellularLocation>
        <location evidence="2">Mitochondrion membrane</location>
    </subcellularLocation>
</comment>
<name>A0A4Z2IWB4_9TELE</name>
<evidence type="ECO:0000256" key="1">
    <source>
        <dbReference type="ARBA" id="ARBA00004167"/>
    </source>
</evidence>
<feature type="domain" description="G-protein coupled receptors family 1 profile" evidence="21">
    <location>
        <begin position="59"/>
        <end position="215"/>
    </location>
</feature>
<dbReference type="InterPro" id="IPR017452">
    <property type="entry name" value="GPCR_Rhodpsn_7TM"/>
</dbReference>
<comment type="similarity">
    <text evidence="18">Belongs to the G-protein coupled receptor 1 family.</text>
</comment>
<evidence type="ECO:0000256" key="20">
    <source>
        <dbReference type="SAM" id="Phobius"/>
    </source>
</evidence>
<dbReference type="GO" id="GO:0006915">
    <property type="term" value="P:apoptotic process"/>
    <property type="evidence" value="ECO:0007669"/>
    <property type="project" value="UniProtKB-KW"/>
</dbReference>
<protein>
    <submittedName>
        <fullName evidence="22">Alpha-2A adrenergic receptor</fullName>
    </submittedName>
</protein>
<dbReference type="GO" id="GO:0042802">
    <property type="term" value="F:identical protein binding"/>
    <property type="evidence" value="ECO:0007669"/>
    <property type="project" value="UniProtKB-ARBA"/>
</dbReference>
<feature type="region of interest" description="Disordered" evidence="19">
    <location>
        <begin position="209"/>
        <end position="257"/>
    </location>
</feature>
<dbReference type="GO" id="GO:0051379">
    <property type="term" value="F:epinephrine binding"/>
    <property type="evidence" value="ECO:0007669"/>
    <property type="project" value="TreeGrafter"/>
</dbReference>
<keyword evidence="12" id="KW-0564">Palmitate</keyword>
<evidence type="ECO:0000256" key="4">
    <source>
        <dbReference type="ARBA" id="ARBA00007710"/>
    </source>
</evidence>
<dbReference type="PRINTS" id="PR00237">
    <property type="entry name" value="GPCRRHODOPSN"/>
</dbReference>
<organism evidence="22 23">
    <name type="scientific">Liparis tanakae</name>
    <name type="common">Tanaka's snailfish</name>
    <dbReference type="NCBI Taxonomy" id="230148"/>
    <lineage>
        <taxon>Eukaryota</taxon>
        <taxon>Metazoa</taxon>
        <taxon>Chordata</taxon>
        <taxon>Craniata</taxon>
        <taxon>Vertebrata</taxon>
        <taxon>Euteleostomi</taxon>
        <taxon>Actinopterygii</taxon>
        <taxon>Neopterygii</taxon>
        <taxon>Teleostei</taxon>
        <taxon>Neoteleostei</taxon>
        <taxon>Acanthomorphata</taxon>
        <taxon>Eupercaria</taxon>
        <taxon>Perciformes</taxon>
        <taxon>Cottioidei</taxon>
        <taxon>Cottales</taxon>
        <taxon>Liparidae</taxon>
        <taxon>Liparis</taxon>
    </lineage>
</organism>
<dbReference type="GO" id="GO:0031966">
    <property type="term" value="C:mitochondrial membrane"/>
    <property type="evidence" value="ECO:0007669"/>
    <property type="project" value="UniProtKB-SubCell"/>
</dbReference>
<comment type="similarity">
    <text evidence="4">Belongs to the NIP3 family.</text>
</comment>
<evidence type="ECO:0000256" key="5">
    <source>
        <dbReference type="ARBA" id="ARBA00022475"/>
    </source>
</evidence>
<keyword evidence="11 20" id="KW-0472">Membrane</keyword>
<evidence type="ECO:0000256" key="7">
    <source>
        <dbReference type="ARBA" id="ARBA00022703"/>
    </source>
</evidence>
<evidence type="ECO:0000256" key="9">
    <source>
        <dbReference type="ARBA" id="ARBA00023040"/>
    </source>
</evidence>
<proteinExistence type="inferred from homology"/>
<evidence type="ECO:0000256" key="10">
    <source>
        <dbReference type="ARBA" id="ARBA00023128"/>
    </source>
</evidence>
<evidence type="ECO:0000313" key="23">
    <source>
        <dbReference type="Proteomes" id="UP000314294"/>
    </source>
</evidence>
<evidence type="ECO:0000256" key="17">
    <source>
        <dbReference type="ARBA" id="ARBA00023288"/>
    </source>
</evidence>
<keyword evidence="23" id="KW-1185">Reference proteome</keyword>
<dbReference type="Pfam" id="PF00001">
    <property type="entry name" value="7tm_1"/>
    <property type="match status" value="1"/>
</dbReference>
<comment type="caution">
    <text evidence="22">The sequence shown here is derived from an EMBL/GenBank/DDBJ whole genome shotgun (WGS) entry which is preliminary data.</text>
</comment>
<evidence type="ECO:0000256" key="11">
    <source>
        <dbReference type="ARBA" id="ARBA00023136"/>
    </source>
</evidence>
<dbReference type="EMBL" id="SRLO01000044">
    <property type="protein sequence ID" value="TNN81844.1"/>
    <property type="molecule type" value="Genomic_DNA"/>
</dbReference>
<accession>A0A4Z2IWB4</accession>
<evidence type="ECO:0000256" key="3">
    <source>
        <dbReference type="ARBA" id="ARBA00004651"/>
    </source>
</evidence>
<evidence type="ECO:0000256" key="8">
    <source>
        <dbReference type="ARBA" id="ARBA00022989"/>
    </source>
</evidence>